<reference evidence="4 5" key="1">
    <citation type="submission" date="2015-05" db="EMBL/GenBank/DDBJ databases">
        <title>Complete genome sequence of a sulfur-oxidizing gammaproteobacterium strain HA5.</title>
        <authorList>
            <person name="Miura A."/>
            <person name="Kojima H."/>
            <person name="Fukui M."/>
        </authorList>
    </citation>
    <scope>NUCLEOTIDE SEQUENCE [LARGE SCALE GENOMIC DNA]</scope>
    <source>
        <strain evidence="4 5">HA5</strain>
    </source>
</reference>
<dbReference type="RefSeq" id="WP_096359955.1">
    <property type="nucleotide sequence ID" value="NZ_AP014879.1"/>
</dbReference>
<accession>A0A1B4XE26</accession>
<dbReference type="Proteomes" id="UP000243180">
    <property type="component" value="Chromosome"/>
</dbReference>
<dbReference type="GO" id="GO:0042256">
    <property type="term" value="P:cytosolic ribosome assembly"/>
    <property type="evidence" value="ECO:0007669"/>
    <property type="project" value="UniProtKB-UniRule"/>
</dbReference>
<dbReference type="KEGG" id="slim:SCL_0735"/>
<evidence type="ECO:0000256" key="1">
    <source>
        <dbReference type="ARBA" id="ARBA00010574"/>
    </source>
</evidence>
<keyword evidence="2" id="KW-0810">Translation regulation</keyword>
<dbReference type="GO" id="GO:0043023">
    <property type="term" value="F:ribosomal large subunit binding"/>
    <property type="evidence" value="ECO:0007669"/>
    <property type="project" value="TreeGrafter"/>
</dbReference>
<comment type="subcellular location">
    <subcellularLocation>
        <location evidence="2">Cytoplasm</location>
    </subcellularLocation>
</comment>
<dbReference type="OrthoDB" id="9793681at2"/>
<keyword evidence="2" id="KW-0963">Cytoplasm</keyword>
<comment type="subunit">
    <text evidence="2">Interacts with ribosomal protein uL14 (rplN).</text>
</comment>
<dbReference type="FunCoup" id="A0A1B4XE26">
    <property type="interactions" value="462"/>
</dbReference>
<proteinExistence type="inferred from homology"/>
<evidence type="ECO:0000256" key="2">
    <source>
        <dbReference type="HAMAP-Rule" id="MF_01477"/>
    </source>
</evidence>
<evidence type="ECO:0000313" key="4">
    <source>
        <dbReference type="EMBL" id="BAV33055.1"/>
    </source>
</evidence>
<dbReference type="Pfam" id="PF02410">
    <property type="entry name" value="RsfS"/>
    <property type="match status" value="1"/>
</dbReference>
<dbReference type="InParanoid" id="A0A1B4XE26"/>
<sequence length="137" mass="15314">MPKAASAKKTQSWIQHALEDAKARDVTVLDVRKISDFTDYMVIATGTSNRHVQSTADRVAEALRSHGVRAVGVEGGKIGDWVLIDFGDVIVHVMREEIRDFYNLEKLWSDAKRVEAGENRKAAKTPRTPRKAKAVKK</sequence>
<feature type="region of interest" description="Disordered" evidence="3">
    <location>
        <begin position="115"/>
        <end position="137"/>
    </location>
</feature>
<dbReference type="GO" id="GO:0005737">
    <property type="term" value="C:cytoplasm"/>
    <property type="evidence" value="ECO:0007669"/>
    <property type="project" value="UniProtKB-SubCell"/>
</dbReference>
<organism evidence="4 5">
    <name type="scientific">Sulfuricaulis limicola</name>
    <dbReference type="NCBI Taxonomy" id="1620215"/>
    <lineage>
        <taxon>Bacteria</taxon>
        <taxon>Pseudomonadati</taxon>
        <taxon>Pseudomonadota</taxon>
        <taxon>Gammaproteobacteria</taxon>
        <taxon>Acidiferrobacterales</taxon>
        <taxon>Acidiferrobacteraceae</taxon>
        <taxon>Sulfuricaulis</taxon>
    </lineage>
</organism>
<dbReference type="SUPFAM" id="SSF81301">
    <property type="entry name" value="Nucleotidyltransferase"/>
    <property type="match status" value="1"/>
</dbReference>
<dbReference type="GO" id="GO:0017148">
    <property type="term" value="P:negative regulation of translation"/>
    <property type="evidence" value="ECO:0007669"/>
    <property type="project" value="UniProtKB-UniRule"/>
</dbReference>
<dbReference type="HAMAP" id="MF_01477">
    <property type="entry name" value="Iojap_RsfS"/>
    <property type="match status" value="1"/>
</dbReference>
<keyword evidence="5" id="KW-1185">Reference proteome</keyword>
<dbReference type="AlphaFoldDB" id="A0A1B4XE26"/>
<dbReference type="Gene3D" id="3.30.460.10">
    <property type="entry name" value="Beta Polymerase, domain 2"/>
    <property type="match status" value="1"/>
</dbReference>
<comment type="similarity">
    <text evidence="1 2">Belongs to the Iojap/RsfS family.</text>
</comment>
<gene>
    <name evidence="2" type="primary">rsfS</name>
    <name evidence="4" type="ORF">SCL_0735</name>
</gene>
<dbReference type="PANTHER" id="PTHR21043">
    <property type="entry name" value="IOJAP SUPERFAMILY ORTHOLOG"/>
    <property type="match status" value="1"/>
</dbReference>
<evidence type="ECO:0000256" key="3">
    <source>
        <dbReference type="SAM" id="MobiDB-lite"/>
    </source>
</evidence>
<keyword evidence="2" id="KW-0678">Repressor</keyword>
<dbReference type="InterPro" id="IPR043519">
    <property type="entry name" value="NT_sf"/>
</dbReference>
<comment type="function">
    <text evidence="2">Functions as a ribosomal silencing factor. Interacts with ribosomal protein uL14 (rplN), blocking formation of intersubunit bridge B8. Prevents association of the 30S and 50S ribosomal subunits and the formation of functional ribosomes, thus repressing translation.</text>
</comment>
<evidence type="ECO:0000313" key="5">
    <source>
        <dbReference type="Proteomes" id="UP000243180"/>
    </source>
</evidence>
<name>A0A1B4XE26_9GAMM</name>
<dbReference type="InterPro" id="IPR004394">
    <property type="entry name" value="Iojap/RsfS/C7orf30"/>
</dbReference>
<dbReference type="NCBIfam" id="TIGR00090">
    <property type="entry name" value="rsfS_iojap_ybeB"/>
    <property type="match status" value="1"/>
</dbReference>
<dbReference type="PANTHER" id="PTHR21043:SF0">
    <property type="entry name" value="MITOCHONDRIAL ASSEMBLY OF RIBOSOMAL LARGE SUBUNIT PROTEIN 1"/>
    <property type="match status" value="1"/>
</dbReference>
<dbReference type="GO" id="GO:0090071">
    <property type="term" value="P:negative regulation of ribosome biogenesis"/>
    <property type="evidence" value="ECO:0007669"/>
    <property type="project" value="UniProtKB-UniRule"/>
</dbReference>
<feature type="compositionally biased region" description="Basic residues" evidence="3">
    <location>
        <begin position="122"/>
        <end position="137"/>
    </location>
</feature>
<dbReference type="EMBL" id="AP014879">
    <property type="protein sequence ID" value="BAV33055.1"/>
    <property type="molecule type" value="Genomic_DNA"/>
</dbReference>
<protein>
    <recommendedName>
        <fullName evidence="2">Ribosomal silencing factor RsfS</fullName>
    </recommendedName>
</protein>